<proteinExistence type="predicted"/>
<name>A0A9D4EPP2_DREPO</name>
<evidence type="ECO:0000313" key="1">
    <source>
        <dbReference type="EMBL" id="KAH3782276.1"/>
    </source>
</evidence>
<dbReference type="InterPro" id="IPR036910">
    <property type="entry name" value="HMG_box_dom_sf"/>
</dbReference>
<organism evidence="1 2">
    <name type="scientific">Dreissena polymorpha</name>
    <name type="common">Zebra mussel</name>
    <name type="synonym">Mytilus polymorpha</name>
    <dbReference type="NCBI Taxonomy" id="45954"/>
    <lineage>
        <taxon>Eukaryota</taxon>
        <taxon>Metazoa</taxon>
        <taxon>Spiralia</taxon>
        <taxon>Lophotrochozoa</taxon>
        <taxon>Mollusca</taxon>
        <taxon>Bivalvia</taxon>
        <taxon>Autobranchia</taxon>
        <taxon>Heteroconchia</taxon>
        <taxon>Euheterodonta</taxon>
        <taxon>Imparidentia</taxon>
        <taxon>Neoheterodontei</taxon>
        <taxon>Myida</taxon>
        <taxon>Dreissenoidea</taxon>
        <taxon>Dreissenidae</taxon>
        <taxon>Dreissena</taxon>
    </lineage>
</organism>
<accession>A0A9D4EPP2</accession>
<keyword evidence="2" id="KW-1185">Reference proteome</keyword>
<gene>
    <name evidence="1" type="ORF">DPMN_160189</name>
</gene>
<dbReference type="Gene3D" id="1.10.30.10">
    <property type="entry name" value="High mobility group box domain"/>
    <property type="match status" value="1"/>
</dbReference>
<dbReference type="Proteomes" id="UP000828390">
    <property type="component" value="Unassembled WGS sequence"/>
</dbReference>
<reference evidence="1" key="2">
    <citation type="submission" date="2020-11" db="EMBL/GenBank/DDBJ databases">
        <authorList>
            <person name="McCartney M.A."/>
            <person name="Auch B."/>
            <person name="Kono T."/>
            <person name="Mallez S."/>
            <person name="Becker A."/>
            <person name="Gohl D.M."/>
            <person name="Silverstein K.A.T."/>
            <person name="Koren S."/>
            <person name="Bechman K.B."/>
            <person name="Herman A."/>
            <person name="Abrahante J.E."/>
            <person name="Garbe J."/>
        </authorList>
    </citation>
    <scope>NUCLEOTIDE SEQUENCE</scope>
    <source>
        <strain evidence="1">Duluth1</strain>
        <tissue evidence="1">Whole animal</tissue>
    </source>
</reference>
<sequence length="114" mass="13020">MKAISEGTNVAHMRIATMCVSFKEEIVARTDGQTDGQMPEITTISPGFSNSFEHGPCRVNNQFFKETSEAWRNLDEHTKKQLTEEAEKIRHKQHEKADIKEVVKQQMRTISDAV</sequence>
<dbReference type="AlphaFoldDB" id="A0A9D4EPP2"/>
<dbReference type="SUPFAM" id="SSF47095">
    <property type="entry name" value="HMG-box"/>
    <property type="match status" value="1"/>
</dbReference>
<evidence type="ECO:0000313" key="2">
    <source>
        <dbReference type="Proteomes" id="UP000828390"/>
    </source>
</evidence>
<comment type="caution">
    <text evidence="1">The sequence shown here is derived from an EMBL/GenBank/DDBJ whole genome shotgun (WGS) entry which is preliminary data.</text>
</comment>
<dbReference type="EMBL" id="JAIWYP010000008">
    <property type="protein sequence ID" value="KAH3782276.1"/>
    <property type="molecule type" value="Genomic_DNA"/>
</dbReference>
<protein>
    <submittedName>
        <fullName evidence="1">Uncharacterized protein</fullName>
    </submittedName>
</protein>
<reference evidence="1" key="1">
    <citation type="journal article" date="2019" name="bioRxiv">
        <title>The Genome of the Zebra Mussel, Dreissena polymorpha: A Resource for Invasive Species Research.</title>
        <authorList>
            <person name="McCartney M.A."/>
            <person name="Auch B."/>
            <person name="Kono T."/>
            <person name="Mallez S."/>
            <person name="Zhang Y."/>
            <person name="Obille A."/>
            <person name="Becker A."/>
            <person name="Abrahante J.E."/>
            <person name="Garbe J."/>
            <person name="Badalamenti J.P."/>
            <person name="Herman A."/>
            <person name="Mangelson H."/>
            <person name="Liachko I."/>
            <person name="Sullivan S."/>
            <person name="Sone E.D."/>
            <person name="Koren S."/>
            <person name="Silverstein K.A.T."/>
            <person name="Beckman K.B."/>
            <person name="Gohl D.M."/>
        </authorList>
    </citation>
    <scope>NUCLEOTIDE SEQUENCE</scope>
    <source>
        <strain evidence="1">Duluth1</strain>
        <tissue evidence="1">Whole animal</tissue>
    </source>
</reference>